<comment type="pathway">
    <text evidence="2 12">Amino-acid biosynthesis; L-serine biosynthesis; L-serine from 3-phospho-D-glycerate: step 2/3.</text>
</comment>
<evidence type="ECO:0000259" key="13">
    <source>
        <dbReference type="Pfam" id="PF00266"/>
    </source>
</evidence>
<dbReference type="PANTHER" id="PTHR43247">
    <property type="entry name" value="PHOSPHOSERINE AMINOTRANSFERASE"/>
    <property type="match status" value="1"/>
</dbReference>
<dbReference type="SUPFAM" id="SSF53383">
    <property type="entry name" value="PLP-dependent transferases"/>
    <property type="match status" value="1"/>
</dbReference>
<proteinExistence type="inferred from homology"/>
<dbReference type="OrthoDB" id="1703350at2759"/>
<evidence type="ECO:0000313" key="14">
    <source>
        <dbReference type="EMBL" id="CCF59274.1"/>
    </source>
</evidence>
<dbReference type="Gene3D" id="3.90.1150.10">
    <property type="entry name" value="Aspartate Aminotransferase, domain 1"/>
    <property type="match status" value="1"/>
</dbReference>
<dbReference type="InterPro" id="IPR000192">
    <property type="entry name" value="Aminotrans_V_dom"/>
</dbReference>
<dbReference type="eggNOG" id="KOG2790">
    <property type="taxonomic scope" value="Eukaryota"/>
</dbReference>
<sequence>MSQLDREEPSHFGAGPAQMPTNVLKQAALDLLNYQNMGLGIGEISHRSKEAVALINETKENLIKLLEIPGTHDVFFLQGGGTTGFSSIATNLNQAYIARHGKVGKAGYLVTGSWSQKAYEEAKRLRIQSEVIFDARNFSQDGKFGIIPNEKEWSNKIESLKDDLSYVYLCENETVHGIEWGPELPKCLSDVEVVADLSSDILSRKIDVSRYGVIMAGAQKNIGLAGLTLYIIKKSLLSDIEKFNKEFAGKFEDNVHVPVTPIAFEFPTAVKNNSSYNTIPIFTLHVMNLVFRNLIAKGGIEQQQIENEEKAELLYRTLDSFPEFYNIPVDKSCRSKMNVVFTIKKDGLDDLFIEGAKKLKLTGLKGHRSVGGFRASIYNALSLEAVTKLADFVEDFAKKNM</sequence>
<protein>
    <recommendedName>
        <fullName evidence="12">Phosphoserine aminotransferase</fullName>
        <ecNumber evidence="12">2.6.1.52</ecNumber>
    </recommendedName>
</protein>
<dbReference type="GO" id="GO:0030170">
    <property type="term" value="F:pyridoxal phosphate binding"/>
    <property type="evidence" value="ECO:0007669"/>
    <property type="project" value="TreeGrafter"/>
</dbReference>
<reference evidence="14 15" key="1">
    <citation type="journal article" date="2011" name="Proc. Natl. Acad. Sci. U.S.A.">
        <title>Evolutionary erosion of yeast sex chromosomes by mating-type switching accidents.</title>
        <authorList>
            <person name="Gordon J.L."/>
            <person name="Armisen D."/>
            <person name="Proux-Wera E."/>
            <person name="Oheigeartaigh S.S."/>
            <person name="Byrne K.P."/>
            <person name="Wolfe K.H."/>
        </authorList>
    </citation>
    <scope>NUCLEOTIDE SEQUENCE [LARGE SCALE GENOMIC DNA]</scope>
    <source>
        <strain evidence="15">ATCC 22294 / BCRC 22015 / CBS 2517 / CECT 1963 / NBRC 1671 / NRRL Y-8276</strain>
    </source>
</reference>
<dbReference type="PIRSF" id="PIRSF000525">
    <property type="entry name" value="SerC"/>
    <property type="match status" value="1"/>
</dbReference>
<evidence type="ECO:0000256" key="12">
    <source>
        <dbReference type="RuleBase" id="RU004505"/>
    </source>
</evidence>
<evidence type="ECO:0000256" key="4">
    <source>
        <dbReference type="ARBA" id="ARBA00022576"/>
    </source>
</evidence>
<dbReference type="InParanoid" id="H2AY24"/>
<dbReference type="GO" id="GO:0006564">
    <property type="term" value="P:L-serine biosynthetic process"/>
    <property type="evidence" value="ECO:0007669"/>
    <property type="project" value="UniProtKB-KW"/>
</dbReference>
<dbReference type="HAMAP" id="MF_00160">
    <property type="entry name" value="SerC_aminotrans_5"/>
    <property type="match status" value="1"/>
</dbReference>
<dbReference type="Proteomes" id="UP000005220">
    <property type="component" value="Chromosome 7"/>
</dbReference>
<keyword evidence="6 12" id="KW-0808">Transferase</keyword>
<feature type="domain" description="Aminotransferase class V" evidence="13">
    <location>
        <begin position="12"/>
        <end position="389"/>
    </location>
</feature>
<dbReference type="RefSeq" id="XP_003958409.1">
    <property type="nucleotide sequence ID" value="XM_003958360.1"/>
</dbReference>
<dbReference type="EMBL" id="HE650827">
    <property type="protein sequence ID" value="CCF59274.1"/>
    <property type="molecule type" value="Genomic_DNA"/>
</dbReference>
<dbReference type="GO" id="GO:0005737">
    <property type="term" value="C:cytoplasm"/>
    <property type="evidence" value="ECO:0007669"/>
    <property type="project" value="TreeGrafter"/>
</dbReference>
<gene>
    <name evidence="14" type="primary">KAFR0G02400</name>
    <name evidence="14" type="ORF">KAFR_0G02400</name>
</gene>
<dbReference type="InterPro" id="IPR020578">
    <property type="entry name" value="Aminotrans_V_PyrdxlP_BS"/>
</dbReference>
<dbReference type="InterPro" id="IPR015421">
    <property type="entry name" value="PyrdxlP-dep_Trfase_major"/>
</dbReference>
<keyword evidence="8 12" id="KW-0718">Serine biosynthesis</keyword>
<comment type="catalytic activity">
    <reaction evidence="10 12">
        <text>O-phospho-L-serine + 2-oxoglutarate = 3-phosphooxypyruvate + L-glutamate</text>
        <dbReference type="Rhea" id="RHEA:14329"/>
        <dbReference type="ChEBI" id="CHEBI:16810"/>
        <dbReference type="ChEBI" id="CHEBI:18110"/>
        <dbReference type="ChEBI" id="CHEBI:29985"/>
        <dbReference type="ChEBI" id="CHEBI:57524"/>
        <dbReference type="EC" id="2.6.1.52"/>
    </reaction>
</comment>
<keyword evidence="15" id="KW-1185">Reference proteome</keyword>
<name>H2AY24_KAZAF</name>
<dbReference type="GeneID" id="13887253"/>
<dbReference type="HOGENOM" id="CLU_034866_0_0_1"/>
<organism evidence="14 15">
    <name type="scientific">Kazachstania africana (strain ATCC 22294 / BCRC 22015 / CBS 2517 / CECT 1963 / NBRC 1671 / NRRL Y-8276)</name>
    <name type="common">Yeast</name>
    <name type="synonym">Kluyveromyces africanus</name>
    <dbReference type="NCBI Taxonomy" id="1071382"/>
    <lineage>
        <taxon>Eukaryota</taxon>
        <taxon>Fungi</taxon>
        <taxon>Dikarya</taxon>
        <taxon>Ascomycota</taxon>
        <taxon>Saccharomycotina</taxon>
        <taxon>Saccharomycetes</taxon>
        <taxon>Saccharomycetales</taxon>
        <taxon>Saccharomycetaceae</taxon>
        <taxon>Kazachstania</taxon>
    </lineage>
</organism>
<dbReference type="InterPro" id="IPR015424">
    <property type="entry name" value="PyrdxlP-dep_Trfase"/>
</dbReference>
<comment type="catalytic activity">
    <reaction evidence="9">
        <text>4-(phosphooxy)-L-threonine + 2-oxoglutarate = (R)-3-hydroxy-2-oxo-4-phosphooxybutanoate + L-glutamate</text>
        <dbReference type="Rhea" id="RHEA:16573"/>
        <dbReference type="ChEBI" id="CHEBI:16810"/>
        <dbReference type="ChEBI" id="CHEBI:29985"/>
        <dbReference type="ChEBI" id="CHEBI:58452"/>
        <dbReference type="ChEBI" id="CHEBI:58538"/>
        <dbReference type="EC" id="2.6.1.52"/>
    </reaction>
</comment>
<evidence type="ECO:0000256" key="5">
    <source>
        <dbReference type="ARBA" id="ARBA00022605"/>
    </source>
</evidence>
<dbReference type="GO" id="GO:0004648">
    <property type="term" value="F:O-phospho-L-serine:2-oxoglutarate aminotransferase activity"/>
    <property type="evidence" value="ECO:0007669"/>
    <property type="project" value="UniProtKB-EC"/>
</dbReference>
<evidence type="ECO:0000256" key="7">
    <source>
        <dbReference type="ARBA" id="ARBA00022898"/>
    </source>
</evidence>
<dbReference type="PROSITE" id="PS00595">
    <property type="entry name" value="AA_TRANSFER_CLASS_5"/>
    <property type="match status" value="1"/>
</dbReference>
<accession>H2AY24</accession>
<dbReference type="InterPro" id="IPR022278">
    <property type="entry name" value="Pser_aminoTfrase"/>
</dbReference>
<evidence type="ECO:0000256" key="6">
    <source>
        <dbReference type="ARBA" id="ARBA00022679"/>
    </source>
</evidence>
<keyword evidence="4 12" id="KW-0032">Aminotransferase</keyword>
<evidence type="ECO:0000256" key="1">
    <source>
        <dbReference type="ARBA" id="ARBA00001933"/>
    </source>
</evidence>
<comment type="cofactor">
    <cofactor evidence="1 11">
        <name>pyridoxal 5'-phosphate</name>
        <dbReference type="ChEBI" id="CHEBI:597326"/>
    </cofactor>
</comment>
<dbReference type="FunCoup" id="H2AY24">
    <property type="interactions" value="644"/>
</dbReference>
<keyword evidence="7" id="KW-0663">Pyridoxal phosphate</keyword>
<dbReference type="STRING" id="1071382.H2AY24"/>
<dbReference type="NCBIfam" id="TIGR01364">
    <property type="entry name" value="serC_1"/>
    <property type="match status" value="1"/>
</dbReference>
<dbReference type="GO" id="GO:0009113">
    <property type="term" value="P:purine nucleobase biosynthetic process"/>
    <property type="evidence" value="ECO:0007669"/>
    <property type="project" value="EnsemblFungi"/>
</dbReference>
<evidence type="ECO:0000256" key="3">
    <source>
        <dbReference type="ARBA" id="ARBA00006904"/>
    </source>
</evidence>
<dbReference type="FunFam" id="3.90.1150.10:FF:000006">
    <property type="entry name" value="Phosphoserine aminotransferase"/>
    <property type="match status" value="1"/>
</dbReference>
<dbReference type="AlphaFoldDB" id="H2AY24"/>
<comment type="similarity">
    <text evidence="3">Belongs to the class-V pyridoxal-phosphate-dependent aminotransferase family. SerC subfamily.</text>
</comment>
<evidence type="ECO:0000256" key="8">
    <source>
        <dbReference type="ARBA" id="ARBA00023299"/>
    </source>
</evidence>
<keyword evidence="5 12" id="KW-0028">Amino-acid biosynthesis</keyword>
<dbReference type="Gene3D" id="3.40.640.10">
    <property type="entry name" value="Type I PLP-dependent aspartate aminotransferase-like (Major domain)"/>
    <property type="match status" value="1"/>
</dbReference>
<evidence type="ECO:0000256" key="11">
    <source>
        <dbReference type="RuleBase" id="RU004504"/>
    </source>
</evidence>
<dbReference type="NCBIfam" id="NF003764">
    <property type="entry name" value="PRK05355.1"/>
    <property type="match status" value="1"/>
</dbReference>
<dbReference type="Pfam" id="PF00266">
    <property type="entry name" value="Aminotran_5"/>
    <property type="match status" value="1"/>
</dbReference>
<dbReference type="UniPathway" id="UPA00135">
    <property type="reaction ID" value="UER00197"/>
</dbReference>
<evidence type="ECO:0000313" key="15">
    <source>
        <dbReference type="Proteomes" id="UP000005220"/>
    </source>
</evidence>
<dbReference type="FunFam" id="3.40.640.10:FF:000010">
    <property type="entry name" value="Phosphoserine aminotransferase"/>
    <property type="match status" value="1"/>
</dbReference>
<dbReference type="KEGG" id="kaf:KAFR_0G02400"/>
<evidence type="ECO:0000256" key="2">
    <source>
        <dbReference type="ARBA" id="ARBA00005099"/>
    </source>
</evidence>
<evidence type="ECO:0000256" key="9">
    <source>
        <dbReference type="ARBA" id="ARBA00047630"/>
    </source>
</evidence>
<evidence type="ECO:0000256" key="10">
    <source>
        <dbReference type="ARBA" id="ARBA00049007"/>
    </source>
</evidence>
<dbReference type="EC" id="2.6.1.52" evidence="12"/>
<dbReference type="PANTHER" id="PTHR43247:SF1">
    <property type="entry name" value="PHOSPHOSERINE AMINOTRANSFERASE"/>
    <property type="match status" value="1"/>
</dbReference>
<dbReference type="InterPro" id="IPR015422">
    <property type="entry name" value="PyrdxlP-dep_Trfase_small"/>
</dbReference>